<gene>
    <name evidence="2" type="ORF">UY3_04138</name>
</gene>
<feature type="compositionally biased region" description="Polar residues" evidence="1">
    <location>
        <begin position="116"/>
        <end position="126"/>
    </location>
</feature>
<evidence type="ECO:0000256" key="1">
    <source>
        <dbReference type="SAM" id="MobiDB-lite"/>
    </source>
</evidence>
<protein>
    <submittedName>
        <fullName evidence="2">Uncharacterized protein</fullName>
    </submittedName>
</protein>
<name>M7CD13_CHEMY</name>
<sequence>MPVCDPHSDCLRCLGEAPLSDRCKICRSFKPRTKRERDIWLWAILMESVLTPTPVRHSELAPGTVVLVRGDPSVPSTSRHHSPFSEHTKKAKKRPSPPRHRSKTGGEARSMLGSPRSPSASRPLTQVELSSPAHLEQASPDVWMPSMPETRQMAQDVMSLQVPGALLMLALRSRGKPPLGTVQSPPAWYRSRSRECS</sequence>
<reference evidence="3" key="1">
    <citation type="journal article" date="2013" name="Nat. Genet.">
        <title>The draft genomes of soft-shell turtle and green sea turtle yield insights into the development and evolution of the turtle-specific body plan.</title>
        <authorList>
            <person name="Wang Z."/>
            <person name="Pascual-Anaya J."/>
            <person name="Zadissa A."/>
            <person name="Li W."/>
            <person name="Niimura Y."/>
            <person name="Huang Z."/>
            <person name="Li C."/>
            <person name="White S."/>
            <person name="Xiong Z."/>
            <person name="Fang D."/>
            <person name="Wang B."/>
            <person name="Ming Y."/>
            <person name="Chen Y."/>
            <person name="Zheng Y."/>
            <person name="Kuraku S."/>
            <person name="Pignatelli M."/>
            <person name="Herrero J."/>
            <person name="Beal K."/>
            <person name="Nozawa M."/>
            <person name="Li Q."/>
            <person name="Wang J."/>
            <person name="Zhang H."/>
            <person name="Yu L."/>
            <person name="Shigenobu S."/>
            <person name="Wang J."/>
            <person name="Liu J."/>
            <person name="Flicek P."/>
            <person name="Searle S."/>
            <person name="Wang J."/>
            <person name="Kuratani S."/>
            <person name="Yin Y."/>
            <person name="Aken B."/>
            <person name="Zhang G."/>
            <person name="Irie N."/>
        </authorList>
    </citation>
    <scope>NUCLEOTIDE SEQUENCE [LARGE SCALE GENOMIC DNA]</scope>
</reference>
<dbReference type="Proteomes" id="UP000031443">
    <property type="component" value="Unassembled WGS sequence"/>
</dbReference>
<keyword evidence="3" id="KW-1185">Reference proteome</keyword>
<accession>M7CD13</accession>
<feature type="compositionally biased region" description="Basic residues" evidence="1">
    <location>
        <begin position="89"/>
        <end position="103"/>
    </location>
</feature>
<evidence type="ECO:0000313" key="2">
    <source>
        <dbReference type="EMBL" id="EMP38657.1"/>
    </source>
</evidence>
<feature type="region of interest" description="Disordered" evidence="1">
    <location>
        <begin position="175"/>
        <end position="197"/>
    </location>
</feature>
<proteinExistence type="predicted"/>
<dbReference type="EMBL" id="KB518694">
    <property type="protein sequence ID" value="EMP38657.1"/>
    <property type="molecule type" value="Genomic_DNA"/>
</dbReference>
<feature type="region of interest" description="Disordered" evidence="1">
    <location>
        <begin position="71"/>
        <end position="126"/>
    </location>
</feature>
<dbReference type="AlphaFoldDB" id="M7CD13"/>
<evidence type="ECO:0000313" key="3">
    <source>
        <dbReference type="Proteomes" id="UP000031443"/>
    </source>
</evidence>
<organism evidence="2 3">
    <name type="scientific">Chelonia mydas</name>
    <name type="common">Green sea-turtle</name>
    <name type="synonym">Chelonia agassizi</name>
    <dbReference type="NCBI Taxonomy" id="8469"/>
    <lineage>
        <taxon>Eukaryota</taxon>
        <taxon>Metazoa</taxon>
        <taxon>Chordata</taxon>
        <taxon>Craniata</taxon>
        <taxon>Vertebrata</taxon>
        <taxon>Euteleostomi</taxon>
        <taxon>Archelosauria</taxon>
        <taxon>Testudinata</taxon>
        <taxon>Testudines</taxon>
        <taxon>Cryptodira</taxon>
        <taxon>Durocryptodira</taxon>
        <taxon>Americhelydia</taxon>
        <taxon>Chelonioidea</taxon>
        <taxon>Cheloniidae</taxon>
        <taxon>Chelonia</taxon>
    </lineage>
</organism>